<feature type="region of interest" description="Disordered" evidence="6">
    <location>
        <begin position="933"/>
        <end position="953"/>
    </location>
</feature>
<evidence type="ECO:0000256" key="4">
    <source>
        <dbReference type="ARBA" id="ARBA00023163"/>
    </source>
</evidence>
<feature type="region of interest" description="Disordered" evidence="6">
    <location>
        <begin position="38"/>
        <end position="69"/>
    </location>
</feature>
<evidence type="ECO:0000313" key="9">
    <source>
        <dbReference type="Proteomes" id="UP001165080"/>
    </source>
</evidence>
<comment type="subcellular location">
    <subcellularLocation>
        <location evidence="1">Nucleus</location>
    </subcellularLocation>
</comment>
<dbReference type="GO" id="GO:0003677">
    <property type="term" value="F:DNA binding"/>
    <property type="evidence" value="ECO:0007669"/>
    <property type="project" value="UniProtKB-KW"/>
</dbReference>
<feature type="compositionally biased region" description="Acidic residues" evidence="6">
    <location>
        <begin position="1338"/>
        <end position="1351"/>
    </location>
</feature>
<keyword evidence="9" id="KW-1185">Reference proteome</keyword>
<feature type="compositionally biased region" description="Low complexity" evidence="6">
    <location>
        <begin position="43"/>
        <end position="56"/>
    </location>
</feature>
<feature type="region of interest" description="Disordered" evidence="6">
    <location>
        <begin position="1285"/>
        <end position="1304"/>
    </location>
</feature>
<feature type="region of interest" description="Disordered" evidence="6">
    <location>
        <begin position="186"/>
        <end position="218"/>
    </location>
</feature>
<feature type="compositionally biased region" description="Low complexity" evidence="6">
    <location>
        <begin position="642"/>
        <end position="653"/>
    </location>
</feature>
<feature type="compositionally biased region" description="Basic and acidic residues" evidence="6">
    <location>
        <begin position="1703"/>
        <end position="1714"/>
    </location>
</feature>
<feature type="compositionally biased region" description="Basic residues" evidence="6">
    <location>
        <begin position="1950"/>
        <end position="1964"/>
    </location>
</feature>
<dbReference type="Proteomes" id="UP001165080">
    <property type="component" value="Unassembled WGS sequence"/>
</dbReference>
<evidence type="ECO:0000256" key="3">
    <source>
        <dbReference type="ARBA" id="ARBA00023125"/>
    </source>
</evidence>
<feature type="compositionally biased region" description="Basic and acidic residues" evidence="6">
    <location>
        <begin position="1034"/>
        <end position="1046"/>
    </location>
</feature>
<accession>A0A9W6BNC4</accession>
<feature type="region of interest" description="Disordered" evidence="6">
    <location>
        <begin position="834"/>
        <end position="907"/>
    </location>
</feature>
<name>A0A9W6BNC4_9CHLO</name>
<keyword evidence="4" id="KW-0804">Transcription</keyword>
<dbReference type="InterPro" id="IPR001471">
    <property type="entry name" value="AP2/ERF_dom"/>
</dbReference>
<comment type="caution">
    <text evidence="8">The sequence shown here is derived from an EMBL/GenBank/DDBJ whole genome shotgun (WGS) entry which is preliminary data.</text>
</comment>
<dbReference type="InterPro" id="IPR016177">
    <property type="entry name" value="DNA-bd_dom_sf"/>
</dbReference>
<dbReference type="EMBL" id="BRXU01000012">
    <property type="protein sequence ID" value="GLC55203.1"/>
    <property type="molecule type" value="Genomic_DNA"/>
</dbReference>
<feature type="compositionally biased region" description="Gly residues" evidence="6">
    <location>
        <begin position="1621"/>
        <end position="1637"/>
    </location>
</feature>
<evidence type="ECO:0000259" key="7">
    <source>
        <dbReference type="PROSITE" id="PS51032"/>
    </source>
</evidence>
<evidence type="ECO:0000256" key="6">
    <source>
        <dbReference type="SAM" id="MobiDB-lite"/>
    </source>
</evidence>
<evidence type="ECO:0000256" key="2">
    <source>
        <dbReference type="ARBA" id="ARBA00023015"/>
    </source>
</evidence>
<feature type="region of interest" description="Disordered" evidence="6">
    <location>
        <begin position="990"/>
        <end position="1095"/>
    </location>
</feature>
<feature type="region of interest" description="Disordered" evidence="6">
    <location>
        <begin position="477"/>
        <end position="503"/>
    </location>
</feature>
<feature type="compositionally biased region" description="Low complexity" evidence="6">
    <location>
        <begin position="1288"/>
        <end position="1297"/>
    </location>
</feature>
<feature type="domain" description="AP2/ERF" evidence="7">
    <location>
        <begin position="1497"/>
        <end position="1554"/>
    </location>
</feature>
<feature type="compositionally biased region" description="Low complexity" evidence="6">
    <location>
        <begin position="1409"/>
        <end position="1418"/>
    </location>
</feature>
<dbReference type="SMART" id="SM00380">
    <property type="entry name" value="AP2"/>
    <property type="match status" value="1"/>
</dbReference>
<organism evidence="8 9">
    <name type="scientific">Pleodorina starrii</name>
    <dbReference type="NCBI Taxonomy" id="330485"/>
    <lineage>
        <taxon>Eukaryota</taxon>
        <taxon>Viridiplantae</taxon>
        <taxon>Chlorophyta</taxon>
        <taxon>core chlorophytes</taxon>
        <taxon>Chlorophyceae</taxon>
        <taxon>CS clade</taxon>
        <taxon>Chlamydomonadales</taxon>
        <taxon>Volvocaceae</taxon>
        <taxon>Pleodorina</taxon>
    </lineage>
</organism>
<evidence type="ECO:0000313" key="8">
    <source>
        <dbReference type="EMBL" id="GLC55203.1"/>
    </source>
</evidence>
<feature type="compositionally biased region" description="Gly residues" evidence="6">
    <location>
        <begin position="1048"/>
        <end position="1059"/>
    </location>
</feature>
<feature type="compositionally biased region" description="Low complexity" evidence="6">
    <location>
        <begin position="1898"/>
        <end position="1908"/>
    </location>
</feature>
<feature type="compositionally biased region" description="Low complexity" evidence="6">
    <location>
        <begin position="1000"/>
        <end position="1009"/>
    </location>
</feature>
<feature type="compositionally biased region" description="Low complexity" evidence="6">
    <location>
        <begin position="1017"/>
        <end position="1033"/>
    </location>
</feature>
<feature type="compositionally biased region" description="Low complexity" evidence="6">
    <location>
        <begin position="532"/>
        <end position="553"/>
    </location>
</feature>
<evidence type="ECO:0000256" key="5">
    <source>
        <dbReference type="ARBA" id="ARBA00023242"/>
    </source>
</evidence>
<keyword evidence="2" id="KW-0805">Transcription regulation</keyword>
<sequence length="1964" mass="194371">MLPIIDTKVDMVGDGTSYFWEQPPVHLSAQATSGLGGSSMDAFGSSSSSGRRPFPSFHENSSASKNGFHHAQGAAAAAMQSGLADSLLLPQSFNAVQIPVEQAPPYAPGLPLAAPCPAPAPASAALPRDLQTGGAGALAAAPAAPGPGACVRGVSLPPQELLPAASVADVAAAGVVGRCKSPIQQQQLHGSNVKSLQPTAVSLGPGPPSGSGQPQPHQGLLQVEAGKTAAATAAGNAASAELQALPCAAISPAAPQRSVGLSLKRIRAAAAVDAHESLPRQPPPPPQQRPSLQTTPNCAAGVGGPSGCYSGVPAYLSGDASLLMTTAVGPAAAAAPPAAFGGGAVAGATGALATPSPFLRQEQLQHANGPVAKGPVGQAAWAPAAAAAAAAMQAAMSQWPAIPTANSVRCCSTGANVSSASVAPASAAATTSAAGAGHLQQLLQGPGVAGTVSHVYGAQAPPAGSRLGAVLGSGVGDSPAGAFSQEQQQEQQQQARYLPSGLAGAPAGSAAGVLAGSLLEGAEGADPWHSSPQPRQAPQQPPWEQQQQQQAAASLSGSLTNSFLPVMGLPATDQGNLTTAQEPLQPQPSQQQQQQQRQQQQQQTLTPLAVPFFSPAAFQLAAMNQTAQAGQQQHHHHPQQPMPDALQQQQLQLQHQQQAAAAALSAASQMQMWWAPPGMMTGMLGLGLGMAPGMCWPPYMGLAVPPGMPAPGCTITSAAAAAAAAAATHFQELFHPAFMMPALAQFALPLQAGAAATQAAAAAAGVTAATPPLPLTAMGPGGNATAGDGVAAGCATAAATGAQGDAAVKGGATSARAVVKAEAVPDVGLAALSVPNLHPHPHHQQQQQPLQAPHPAGGVTSIFAPEATQCAPSTRGQSSPALPAQQQQQLPPAAAQTRPVCPEARAAAGSPSTDVAVAAAGVPSSGPFFAAAGGDGADEAGGDGGSGASPVQTGLRMGEAGALGVTRLQSFASADLVVVDALQLLAASPLPSPHRERRTSGASDASVTTTGGGGGSRRPSAAGGADPGDGAEAADVRVDAGLRKPPDGSGGGGGGGGGAEFEAKARVAAARLAPPSHQHHSLQSSRLIDLPDPTPIGGGTAAGAAGVVLPRSATQQVTAGAAGRACWTTPLPPPAAMAAAPSATGTLDRQRLLHLAAVGAETAWRKAPSGLAGIAAAGDLCVTALEEGEGGSAGAVAAAAGSEAVLTLPTGARGRRSRLRRMAAAPGGGIFVSLHEAMEAVEAKMVAAKAMDEGAHASCPAAGRTLPVGPPDAGDARGLAASVGCGSHGARGTSGSSGAVGGGRRRVQWAAQPAGAGYDDAGRDDLEEGCMHARPEDEQGGEEEKGEGEEDGGSRRQRMGRQCCGVASGEGGDVDSSDEDYDMREPKRRARGARPAAVKTRRGHSQGGAAAAAAAAAALTAHDSDGGDGLPSEHPSRCDAASGEGDGEEDFAADAQARARRRRIGHGRPPGAGNLRRMKPRRMQSDGRLGFSMRSSRYTGVYRTPGGRWRAQFCYRGAVHQLGMYDTEREAAAAWDQAVVTFRGSTSGVQLNLPQLLNSYDLQDVQESIHRILDSKIATTRTKRCLNSYARNPPGPKSPSRAVPAVMADNSDGAEAAAAEAGGGSVTDAGGGGGRNGGHVLEGLPRPPGGGAASAVKAEGDAPAADGAADACQAAAAAAAVMAAGGGRSDRGRARAGLGTGDSWRRRQRVEDSRSGGSDGDDGDGRGGAKGGRGAARRRAMRLGRGGSNACADTCSDGGDGGVVLFHHNGASGGEGLPLPHGPCQVKMDGGPQQSMPSLQLSHQPHQPHQQRLKELPVGDAALLGLAALRRQLPPLPPAVTAAERAGPCVALPSHEAGGPPGGGPTTISAPAAMTAAFVDATPPGIGPSIVAPPARPPAAADTTGAAASSLQLSGHAAMDVGGGTGGEAPGSSSGGEDEGAGGRSARPPSPKRRKRHATRSRDC</sequence>
<feature type="compositionally biased region" description="Low complexity" evidence="6">
    <location>
        <begin position="485"/>
        <end position="503"/>
    </location>
</feature>
<feature type="compositionally biased region" description="Polar residues" evidence="6">
    <location>
        <begin position="186"/>
        <end position="200"/>
    </location>
</feature>
<reference evidence="8 9" key="1">
    <citation type="journal article" date="2023" name="Commun. Biol.">
        <title>Reorganization of the ancestral sex-determining regions during the evolution of trioecy in Pleodorina starrii.</title>
        <authorList>
            <person name="Takahashi K."/>
            <person name="Suzuki S."/>
            <person name="Kawai-Toyooka H."/>
            <person name="Yamamoto K."/>
            <person name="Hamaji T."/>
            <person name="Ootsuki R."/>
            <person name="Yamaguchi H."/>
            <person name="Kawachi M."/>
            <person name="Higashiyama T."/>
            <person name="Nozaki H."/>
        </authorList>
    </citation>
    <scope>NUCLEOTIDE SEQUENCE [LARGE SCALE GENOMIC DNA]</scope>
    <source>
        <strain evidence="8 9">NIES-4479</strain>
    </source>
</reference>
<keyword evidence="3" id="KW-0238">DNA-binding</keyword>
<feature type="region of interest" description="Disordered" evidence="6">
    <location>
        <begin position="522"/>
        <end position="604"/>
    </location>
</feature>
<dbReference type="GO" id="GO:0005634">
    <property type="term" value="C:nucleus"/>
    <property type="evidence" value="ECO:0007669"/>
    <property type="project" value="UniProtKB-SubCell"/>
</dbReference>
<evidence type="ECO:0000256" key="1">
    <source>
        <dbReference type="ARBA" id="ARBA00004123"/>
    </source>
</evidence>
<gene>
    <name evidence="8" type="primary">PLEST001235</name>
    <name evidence="8" type="ORF">PLESTB_000954700</name>
</gene>
<keyword evidence="5" id="KW-0539">Nucleus</keyword>
<proteinExistence type="predicted"/>
<dbReference type="OrthoDB" id="515645at2759"/>
<feature type="compositionally biased region" description="Low complexity" evidence="6">
    <location>
        <begin position="581"/>
        <end position="603"/>
    </location>
</feature>
<dbReference type="Gene3D" id="3.30.730.10">
    <property type="entry name" value="AP2/ERF domain"/>
    <property type="match status" value="1"/>
</dbReference>
<dbReference type="SUPFAM" id="SSF54171">
    <property type="entry name" value="DNA-binding domain"/>
    <property type="match status" value="1"/>
</dbReference>
<feature type="region of interest" description="Disordered" evidence="6">
    <location>
        <begin position="1333"/>
        <end position="1490"/>
    </location>
</feature>
<feature type="region of interest" description="Disordered" evidence="6">
    <location>
        <begin position="1684"/>
        <end position="1749"/>
    </location>
</feature>
<feature type="compositionally biased region" description="Low complexity" evidence="6">
    <location>
        <begin position="844"/>
        <end position="856"/>
    </location>
</feature>
<feature type="compositionally biased region" description="Acidic residues" evidence="6">
    <location>
        <begin position="1372"/>
        <end position="1382"/>
    </location>
</feature>
<dbReference type="GO" id="GO:0003700">
    <property type="term" value="F:DNA-binding transcription factor activity"/>
    <property type="evidence" value="ECO:0007669"/>
    <property type="project" value="InterPro"/>
</dbReference>
<feature type="region of interest" description="Disordered" evidence="6">
    <location>
        <begin position="1888"/>
        <end position="1964"/>
    </location>
</feature>
<feature type="region of interest" description="Disordered" evidence="6">
    <location>
        <begin position="272"/>
        <end position="298"/>
    </location>
</feature>
<protein>
    <recommendedName>
        <fullName evidence="7">AP2/ERF domain-containing protein</fullName>
    </recommendedName>
</protein>
<feature type="compositionally biased region" description="Low complexity" evidence="6">
    <location>
        <begin position="877"/>
        <end position="896"/>
    </location>
</feature>
<dbReference type="InterPro" id="IPR036955">
    <property type="entry name" value="AP2/ERF_dom_sf"/>
</dbReference>
<dbReference type="PROSITE" id="PS51032">
    <property type="entry name" value="AP2_ERF"/>
    <property type="match status" value="1"/>
</dbReference>
<feature type="region of interest" description="Disordered" evidence="6">
    <location>
        <begin position="1612"/>
        <end position="1658"/>
    </location>
</feature>
<feature type="region of interest" description="Disordered" evidence="6">
    <location>
        <begin position="625"/>
        <end position="653"/>
    </location>
</feature>